<feature type="compositionally biased region" description="Gly residues" evidence="1">
    <location>
        <begin position="230"/>
        <end position="243"/>
    </location>
</feature>
<dbReference type="Gene3D" id="3.40.50.1820">
    <property type="entry name" value="alpha/beta hydrolase"/>
    <property type="match status" value="1"/>
</dbReference>
<evidence type="ECO:0000313" key="3">
    <source>
        <dbReference type="Proteomes" id="UP001175000"/>
    </source>
</evidence>
<dbReference type="AlphaFoldDB" id="A0AA39TYR2"/>
<proteinExistence type="predicted"/>
<comment type="caution">
    <text evidence="2">The sequence shown here is derived from an EMBL/GenBank/DDBJ whole genome shotgun (WGS) entry which is preliminary data.</text>
</comment>
<dbReference type="Proteomes" id="UP001175000">
    <property type="component" value="Unassembled WGS sequence"/>
</dbReference>
<organism evidence="2 3">
    <name type="scientific">Immersiella caudata</name>
    <dbReference type="NCBI Taxonomy" id="314043"/>
    <lineage>
        <taxon>Eukaryota</taxon>
        <taxon>Fungi</taxon>
        <taxon>Dikarya</taxon>
        <taxon>Ascomycota</taxon>
        <taxon>Pezizomycotina</taxon>
        <taxon>Sordariomycetes</taxon>
        <taxon>Sordariomycetidae</taxon>
        <taxon>Sordariales</taxon>
        <taxon>Lasiosphaeriaceae</taxon>
        <taxon>Immersiella</taxon>
    </lineage>
</organism>
<dbReference type="EMBL" id="JAULSU010000007">
    <property type="protein sequence ID" value="KAK0612023.1"/>
    <property type="molecule type" value="Genomic_DNA"/>
</dbReference>
<gene>
    <name evidence="2" type="ORF">B0T14DRAFT_558783</name>
</gene>
<name>A0AA39TYR2_9PEZI</name>
<sequence length="394" mass="41905">MTSESPDSLPDDDFLSLPQFNQSFTVQPNPENGLTAPFTLKYADIGDTSSQNVLLFFSPLMGSRLLLTPKHALASRLHIRILAVDRPGIGGSTPVAAASRLHAMCTIIPLLLAHLSISYVSLAAHSGGTIYALDLALSHPEIFPPAAADGEDGRQGYLAIGCPWVLPSRSGSAMLSVVGMLPRGMIMQTDTLARFIATKVGPAVGAGYQALGRVVGASGGLLKVISGSVSGSGSGSGSGNSEGEGGKERNEEFEFEDRIWGKLIAKMFEEGVEGISEDAVLFMQKGEGSGWGDWGDYDGLVPRLVEGLRGKGRRLRVDVFYGEKDHMIGDAGSKGPIWFDGCWTGGENKDVIEFRSRTVKGADHDTIWSAEWDVAMEVMEWVSGKKGDAVEAEA</sequence>
<accession>A0AA39TYR2</accession>
<dbReference type="SUPFAM" id="SSF53474">
    <property type="entry name" value="alpha/beta-Hydrolases"/>
    <property type="match status" value="1"/>
</dbReference>
<evidence type="ECO:0000313" key="2">
    <source>
        <dbReference type="EMBL" id="KAK0612023.1"/>
    </source>
</evidence>
<keyword evidence="3" id="KW-1185">Reference proteome</keyword>
<protein>
    <recommendedName>
        <fullName evidence="4">AB hydrolase-1 domain-containing protein</fullName>
    </recommendedName>
</protein>
<dbReference type="InterPro" id="IPR029058">
    <property type="entry name" value="AB_hydrolase_fold"/>
</dbReference>
<feature type="region of interest" description="Disordered" evidence="1">
    <location>
        <begin position="229"/>
        <end position="251"/>
    </location>
</feature>
<evidence type="ECO:0008006" key="4">
    <source>
        <dbReference type="Google" id="ProtNLM"/>
    </source>
</evidence>
<evidence type="ECO:0000256" key="1">
    <source>
        <dbReference type="SAM" id="MobiDB-lite"/>
    </source>
</evidence>
<reference evidence="2" key="1">
    <citation type="submission" date="2023-06" db="EMBL/GenBank/DDBJ databases">
        <title>Genome-scale phylogeny and comparative genomics of the fungal order Sordariales.</title>
        <authorList>
            <consortium name="Lawrence Berkeley National Laboratory"/>
            <person name="Hensen N."/>
            <person name="Bonometti L."/>
            <person name="Westerberg I."/>
            <person name="Brannstrom I.O."/>
            <person name="Guillou S."/>
            <person name="Cros-Aarteil S."/>
            <person name="Calhoun S."/>
            <person name="Haridas S."/>
            <person name="Kuo A."/>
            <person name="Mondo S."/>
            <person name="Pangilinan J."/>
            <person name="Riley R."/>
            <person name="Labutti K."/>
            <person name="Andreopoulos B."/>
            <person name="Lipzen A."/>
            <person name="Chen C."/>
            <person name="Yanf M."/>
            <person name="Daum C."/>
            <person name="Ng V."/>
            <person name="Clum A."/>
            <person name="Steindorff A."/>
            <person name="Ohm R."/>
            <person name="Martin F."/>
            <person name="Silar P."/>
            <person name="Natvig D."/>
            <person name="Lalanne C."/>
            <person name="Gautier V."/>
            <person name="Ament-Velasquez S.L."/>
            <person name="Kruys A."/>
            <person name="Hutchinson M.I."/>
            <person name="Powell A.J."/>
            <person name="Barry K."/>
            <person name="Miller A.N."/>
            <person name="Grigoriev I.V."/>
            <person name="Debuchy R."/>
            <person name="Gladieux P."/>
            <person name="Thoren M.H."/>
            <person name="Johannesson H."/>
        </authorList>
    </citation>
    <scope>NUCLEOTIDE SEQUENCE</scope>
    <source>
        <strain evidence="2">CBS 606.72</strain>
    </source>
</reference>